<accession>A0AAE1VW53</accession>
<organism evidence="2 3">
    <name type="scientific">Anisodus tanguticus</name>
    <dbReference type="NCBI Taxonomy" id="243964"/>
    <lineage>
        <taxon>Eukaryota</taxon>
        <taxon>Viridiplantae</taxon>
        <taxon>Streptophyta</taxon>
        <taxon>Embryophyta</taxon>
        <taxon>Tracheophyta</taxon>
        <taxon>Spermatophyta</taxon>
        <taxon>Magnoliopsida</taxon>
        <taxon>eudicotyledons</taxon>
        <taxon>Gunneridae</taxon>
        <taxon>Pentapetalae</taxon>
        <taxon>asterids</taxon>
        <taxon>lamiids</taxon>
        <taxon>Solanales</taxon>
        <taxon>Solanaceae</taxon>
        <taxon>Solanoideae</taxon>
        <taxon>Hyoscyameae</taxon>
        <taxon>Anisodus</taxon>
    </lineage>
</organism>
<evidence type="ECO:0000256" key="1">
    <source>
        <dbReference type="SAM" id="MobiDB-lite"/>
    </source>
</evidence>
<name>A0AAE1VW53_9SOLA</name>
<keyword evidence="3" id="KW-1185">Reference proteome</keyword>
<reference evidence="2" key="1">
    <citation type="submission" date="2023-12" db="EMBL/GenBank/DDBJ databases">
        <title>Genome assembly of Anisodus tanguticus.</title>
        <authorList>
            <person name="Wang Y.-J."/>
        </authorList>
    </citation>
    <scope>NUCLEOTIDE SEQUENCE</scope>
    <source>
        <strain evidence="2">KB-2021</strain>
        <tissue evidence="2">Leaf</tissue>
    </source>
</reference>
<evidence type="ECO:0000313" key="3">
    <source>
        <dbReference type="Proteomes" id="UP001291623"/>
    </source>
</evidence>
<feature type="compositionally biased region" description="Basic and acidic residues" evidence="1">
    <location>
        <begin position="53"/>
        <end position="62"/>
    </location>
</feature>
<feature type="region of interest" description="Disordered" evidence="1">
    <location>
        <begin position="35"/>
        <end position="98"/>
    </location>
</feature>
<feature type="compositionally biased region" description="Basic residues" evidence="1">
    <location>
        <begin position="74"/>
        <end position="94"/>
    </location>
</feature>
<gene>
    <name evidence="2" type="ORF">RND71_001853</name>
</gene>
<dbReference type="Proteomes" id="UP001291623">
    <property type="component" value="Unassembled WGS sequence"/>
</dbReference>
<comment type="caution">
    <text evidence="2">The sequence shown here is derived from an EMBL/GenBank/DDBJ whole genome shotgun (WGS) entry which is preliminary data.</text>
</comment>
<proteinExistence type="predicted"/>
<evidence type="ECO:0000313" key="2">
    <source>
        <dbReference type="EMBL" id="KAK4379991.1"/>
    </source>
</evidence>
<dbReference type="AlphaFoldDB" id="A0AAE1VW53"/>
<sequence length="280" mass="30833">MSGSSSCSHESQGLENTRVLANTRDIADLVGILVSEQNEEPMREQRSSIGEILQRKPSEEYRGGVSSIEEAKKPRGGTLKRKGRAQSQARRQRPAKNEGFLTNGMVMATLKAHDGIMRRMERAVDIIANHSRVGTPASKQNIGKALEALQTKEPSNGRIQVSCNGDSMLQNQPKRQKPSAFLFLILSFLKLQGPNCKPDGQEAAARVGLATNPSTPRSSLIQTHGLPLGLEGYLGCGNMWIHPICENFRRLVTRIMVAQDPLWRNSSPLLGDLEAMRNQK</sequence>
<dbReference type="EMBL" id="JAVYJV010000001">
    <property type="protein sequence ID" value="KAK4379991.1"/>
    <property type="molecule type" value="Genomic_DNA"/>
</dbReference>
<protein>
    <submittedName>
        <fullName evidence="2">Uncharacterized protein</fullName>
    </submittedName>
</protein>